<reference evidence="1" key="1">
    <citation type="submission" date="2023-03" db="EMBL/GenBank/DDBJ databases">
        <title>Massive genome expansion in bonnet fungi (Mycena s.s.) driven by repeated elements and novel gene families across ecological guilds.</title>
        <authorList>
            <consortium name="Lawrence Berkeley National Laboratory"/>
            <person name="Harder C.B."/>
            <person name="Miyauchi S."/>
            <person name="Viragh M."/>
            <person name="Kuo A."/>
            <person name="Thoen E."/>
            <person name="Andreopoulos B."/>
            <person name="Lu D."/>
            <person name="Skrede I."/>
            <person name="Drula E."/>
            <person name="Henrissat B."/>
            <person name="Morin E."/>
            <person name="Kohler A."/>
            <person name="Barry K."/>
            <person name="LaButti K."/>
            <person name="Morin E."/>
            <person name="Salamov A."/>
            <person name="Lipzen A."/>
            <person name="Mereny Z."/>
            <person name="Hegedus B."/>
            <person name="Baldrian P."/>
            <person name="Stursova M."/>
            <person name="Weitz H."/>
            <person name="Taylor A."/>
            <person name="Grigoriev I.V."/>
            <person name="Nagy L.G."/>
            <person name="Martin F."/>
            <person name="Kauserud H."/>
        </authorList>
    </citation>
    <scope>NUCLEOTIDE SEQUENCE</scope>
    <source>
        <strain evidence="1">CBHHK067</strain>
    </source>
</reference>
<dbReference type="EMBL" id="JARKIE010000632">
    <property type="protein sequence ID" value="KAJ7623827.1"/>
    <property type="molecule type" value="Genomic_DNA"/>
</dbReference>
<protein>
    <submittedName>
        <fullName evidence="1">Uncharacterized protein</fullName>
    </submittedName>
</protein>
<evidence type="ECO:0000313" key="2">
    <source>
        <dbReference type="Proteomes" id="UP001221757"/>
    </source>
</evidence>
<keyword evidence="2" id="KW-1185">Reference proteome</keyword>
<gene>
    <name evidence="1" type="ORF">B0H17DRAFT_1289410</name>
</gene>
<dbReference type="Proteomes" id="UP001221757">
    <property type="component" value="Unassembled WGS sequence"/>
</dbReference>
<organism evidence="1 2">
    <name type="scientific">Mycena rosella</name>
    <name type="common">Pink bonnet</name>
    <name type="synonym">Agaricus rosellus</name>
    <dbReference type="NCBI Taxonomy" id="1033263"/>
    <lineage>
        <taxon>Eukaryota</taxon>
        <taxon>Fungi</taxon>
        <taxon>Dikarya</taxon>
        <taxon>Basidiomycota</taxon>
        <taxon>Agaricomycotina</taxon>
        <taxon>Agaricomycetes</taxon>
        <taxon>Agaricomycetidae</taxon>
        <taxon>Agaricales</taxon>
        <taxon>Marasmiineae</taxon>
        <taxon>Mycenaceae</taxon>
        <taxon>Mycena</taxon>
    </lineage>
</organism>
<comment type="caution">
    <text evidence="1">The sequence shown here is derived from an EMBL/GenBank/DDBJ whole genome shotgun (WGS) entry which is preliminary data.</text>
</comment>
<evidence type="ECO:0000313" key="1">
    <source>
        <dbReference type="EMBL" id="KAJ7623827.1"/>
    </source>
</evidence>
<accession>A0AAD7BKP3</accession>
<proteinExistence type="predicted"/>
<name>A0AAD7BKP3_MYCRO</name>
<dbReference type="AlphaFoldDB" id="A0AAD7BKP3"/>
<sequence>MTVAIYEGDNAEENWREAISRHSNFRHPNIIQLFGTARSSKIHAAIFYDGCKGLYVSGSWIQTVRENSTLWIRPSTRTLCVELAPNYDMMVLARSFNKYRLQVPKHSAVTLGAVNCLSGPNYEDSIEVAFSPDFQPRDSGWNTGGTGITLENHWIRYARIREAWLSQANHIFKTLKTTSNHEEYAIADQLDYEMELTRSADIVPAGYLFLCPLKEFQSDGPNRSEEAENLGFPSIKLKMVVYLEAWDARVYEGLRRFHEGKGFDPYSQEIARHMEYPLFQLSERLEASFAHGENI</sequence>